<proteinExistence type="predicted"/>
<evidence type="ECO:0000256" key="1">
    <source>
        <dbReference type="SAM" id="MobiDB-lite"/>
    </source>
</evidence>
<gene>
    <name evidence="2" type="ORF">BDY21DRAFT_363516</name>
</gene>
<evidence type="ECO:0000313" key="3">
    <source>
        <dbReference type="Proteomes" id="UP000799766"/>
    </source>
</evidence>
<name>A0A6A6P2G5_9PEZI</name>
<dbReference type="EMBL" id="MU001679">
    <property type="protein sequence ID" value="KAF2457922.1"/>
    <property type="molecule type" value="Genomic_DNA"/>
</dbReference>
<accession>A0A6A6P2G5</accession>
<dbReference type="OrthoDB" id="5332316at2759"/>
<feature type="compositionally biased region" description="Basic and acidic residues" evidence="1">
    <location>
        <begin position="68"/>
        <end position="85"/>
    </location>
</feature>
<organism evidence="2 3">
    <name type="scientific">Lineolata rhizophorae</name>
    <dbReference type="NCBI Taxonomy" id="578093"/>
    <lineage>
        <taxon>Eukaryota</taxon>
        <taxon>Fungi</taxon>
        <taxon>Dikarya</taxon>
        <taxon>Ascomycota</taxon>
        <taxon>Pezizomycotina</taxon>
        <taxon>Dothideomycetes</taxon>
        <taxon>Dothideomycetes incertae sedis</taxon>
        <taxon>Lineolatales</taxon>
        <taxon>Lineolataceae</taxon>
        <taxon>Lineolata</taxon>
    </lineage>
</organism>
<evidence type="ECO:0000313" key="2">
    <source>
        <dbReference type="EMBL" id="KAF2457922.1"/>
    </source>
</evidence>
<feature type="region of interest" description="Disordered" evidence="1">
    <location>
        <begin position="61"/>
        <end position="95"/>
    </location>
</feature>
<sequence length="392" mass="45094">MAEYPPHMRPLALKRLPRQSIKARKLARKRNDPVVAPIEANTEPNDELSLHEQFFPEFTQSKTSHAPHAREVPRIPVEVPRREQEPPLEPQKVLEGNGLPWEKPFDIYKPQYAIVCVRNASPNLIEDDFRRLAPKGKHIEDWTALGELLRVIPLRDHVTFERDGTYYLKFSNLTAARAYVDNVHALHALALQYTPTSLMSPLMPGPGASIHGEDIHALVHSYALYPPTQEPHVRLVDPPYDVLEKEIATQDSFGPPVPPFQSSQSRIGRVLLRIEGAQQPSLFELRHTFLRDTHERGLAWDIFKGEEGIRLTPAVEEGPNGQERSKDHRLYQRKRFTCMIDFVDEAEAKRFVRAWHRKPFIPYSRDYVHNGYGDQDPPLVYAELFGKASDRR</sequence>
<reference evidence="2" key="1">
    <citation type="journal article" date="2020" name="Stud. Mycol.">
        <title>101 Dothideomycetes genomes: a test case for predicting lifestyles and emergence of pathogens.</title>
        <authorList>
            <person name="Haridas S."/>
            <person name="Albert R."/>
            <person name="Binder M."/>
            <person name="Bloem J."/>
            <person name="Labutti K."/>
            <person name="Salamov A."/>
            <person name="Andreopoulos B."/>
            <person name="Baker S."/>
            <person name="Barry K."/>
            <person name="Bills G."/>
            <person name="Bluhm B."/>
            <person name="Cannon C."/>
            <person name="Castanera R."/>
            <person name="Culley D."/>
            <person name="Daum C."/>
            <person name="Ezra D."/>
            <person name="Gonzalez J."/>
            <person name="Henrissat B."/>
            <person name="Kuo A."/>
            <person name="Liang C."/>
            <person name="Lipzen A."/>
            <person name="Lutzoni F."/>
            <person name="Magnuson J."/>
            <person name="Mondo S."/>
            <person name="Nolan M."/>
            <person name="Ohm R."/>
            <person name="Pangilinan J."/>
            <person name="Park H.-J."/>
            <person name="Ramirez L."/>
            <person name="Alfaro M."/>
            <person name="Sun H."/>
            <person name="Tritt A."/>
            <person name="Yoshinaga Y."/>
            <person name="Zwiers L.-H."/>
            <person name="Turgeon B."/>
            <person name="Goodwin S."/>
            <person name="Spatafora J."/>
            <person name="Crous P."/>
            <person name="Grigoriev I."/>
        </authorList>
    </citation>
    <scope>NUCLEOTIDE SEQUENCE</scope>
    <source>
        <strain evidence="2">ATCC 16933</strain>
    </source>
</reference>
<feature type="region of interest" description="Disordered" evidence="1">
    <location>
        <begin position="24"/>
        <end position="46"/>
    </location>
</feature>
<dbReference type="Proteomes" id="UP000799766">
    <property type="component" value="Unassembled WGS sequence"/>
</dbReference>
<protein>
    <submittedName>
        <fullName evidence="2">Uncharacterized protein</fullName>
    </submittedName>
</protein>
<dbReference type="AlphaFoldDB" id="A0A6A6P2G5"/>
<keyword evidence="3" id="KW-1185">Reference proteome</keyword>